<proteinExistence type="predicted"/>
<accession>A0A1B8TZY6</accession>
<dbReference type="EMBL" id="LSFL01000031">
    <property type="protein sequence ID" value="OBY65194.1"/>
    <property type="molecule type" value="Genomic_DNA"/>
</dbReference>
<protein>
    <recommendedName>
        <fullName evidence="1">AB hydrolase-1 domain-containing protein</fullName>
    </recommendedName>
</protein>
<evidence type="ECO:0000313" key="3">
    <source>
        <dbReference type="Proteomes" id="UP000092612"/>
    </source>
</evidence>
<sequence>MIHLQEWESKHKSILILNEKLSFIDTESEKEVLIIFHEFGASSFNYYKIINELKQHYRVIIPDLIGFGLSSKPQNYYNSILDHAQILIEFINLLNINRFSTLSHGFGTSVLSEFLNIIKTNALNIKVKEIFLLNGSLTIETTNHKSFEDIIDNELTNKFIKITISYELFKKYYRESLGKKDAITEDEFKVLWQLQNRNNGGRIIKFIDYSIKERKLYCEKWIEILKLYQNQIQIIWGKDDVLSNLSSVEKLKNILNITEVYTLEDCGHFPMMEKPKQLSKLILHLKN</sequence>
<name>A0A1B8TZY6_9FLAO</name>
<feature type="domain" description="AB hydrolase-1" evidence="1">
    <location>
        <begin position="32"/>
        <end position="275"/>
    </location>
</feature>
<dbReference type="STRING" id="996801.BW723_12985"/>
<dbReference type="GO" id="GO:0016020">
    <property type="term" value="C:membrane"/>
    <property type="evidence" value="ECO:0007669"/>
    <property type="project" value="TreeGrafter"/>
</dbReference>
<keyword evidence="3" id="KW-1185">Reference proteome</keyword>
<dbReference type="PRINTS" id="PR00111">
    <property type="entry name" value="ABHYDROLASE"/>
</dbReference>
<dbReference type="KEGG" id="prn:BW723_12985"/>
<dbReference type="SUPFAM" id="SSF53474">
    <property type="entry name" value="alpha/beta-Hydrolases"/>
    <property type="match status" value="1"/>
</dbReference>
<dbReference type="GO" id="GO:0046464">
    <property type="term" value="P:acylglycerol catabolic process"/>
    <property type="evidence" value="ECO:0007669"/>
    <property type="project" value="TreeGrafter"/>
</dbReference>
<comment type="caution">
    <text evidence="2">The sequence shown here is derived from an EMBL/GenBank/DDBJ whole genome shotgun (WGS) entry which is preliminary data.</text>
</comment>
<dbReference type="OrthoDB" id="9799612at2"/>
<dbReference type="InterPro" id="IPR000073">
    <property type="entry name" value="AB_hydrolase_1"/>
</dbReference>
<dbReference type="PANTHER" id="PTHR43798:SF33">
    <property type="entry name" value="HYDROLASE, PUTATIVE (AFU_ORTHOLOGUE AFUA_2G14860)-RELATED"/>
    <property type="match status" value="1"/>
</dbReference>
<dbReference type="Pfam" id="PF00561">
    <property type="entry name" value="Abhydrolase_1"/>
    <property type="match status" value="1"/>
</dbReference>
<reference evidence="3" key="1">
    <citation type="submission" date="2016-02" db="EMBL/GenBank/DDBJ databases">
        <title>Paenibacillus sp. LPB0068, isolated from Crassostrea gigas.</title>
        <authorList>
            <person name="Shin S.-K."/>
            <person name="Yi H."/>
        </authorList>
    </citation>
    <scope>NUCLEOTIDE SEQUENCE [LARGE SCALE GENOMIC DNA]</scope>
    <source>
        <strain evidence="3">KCTC 23969</strain>
    </source>
</reference>
<dbReference type="RefSeq" id="WP_068360289.1">
    <property type="nucleotide sequence ID" value="NZ_CP019337.1"/>
</dbReference>
<dbReference type="Gene3D" id="3.40.50.1820">
    <property type="entry name" value="alpha/beta hydrolase"/>
    <property type="match status" value="1"/>
</dbReference>
<dbReference type="InterPro" id="IPR029058">
    <property type="entry name" value="AB_hydrolase_fold"/>
</dbReference>
<dbReference type="GO" id="GO:0047372">
    <property type="term" value="F:monoacylglycerol lipase activity"/>
    <property type="evidence" value="ECO:0007669"/>
    <property type="project" value="TreeGrafter"/>
</dbReference>
<dbReference type="AlphaFoldDB" id="A0A1B8TZY6"/>
<evidence type="ECO:0000313" key="2">
    <source>
        <dbReference type="EMBL" id="OBY65194.1"/>
    </source>
</evidence>
<dbReference type="Proteomes" id="UP000092612">
    <property type="component" value="Unassembled WGS sequence"/>
</dbReference>
<evidence type="ECO:0000259" key="1">
    <source>
        <dbReference type="Pfam" id="PF00561"/>
    </source>
</evidence>
<gene>
    <name evidence="2" type="ORF">LPB301_08795</name>
</gene>
<dbReference type="InterPro" id="IPR050266">
    <property type="entry name" value="AB_hydrolase_sf"/>
</dbReference>
<dbReference type="PANTHER" id="PTHR43798">
    <property type="entry name" value="MONOACYLGLYCEROL LIPASE"/>
    <property type="match status" value="1"/>
</dbReference>
<organism evidence="2 3">
    <name type="scientific">Polaribacter reichenbachii</name>
    <dbReference type="NCBI Taxonomy" id="996801"/>
    <lineage>
        <taxon>Bacteria</taxon>
        <taxon>Pseudomonadati</taxon>
        <taxon>Bacteroidota</taxon>
        <taxon>Flavobacteriia</taxon>
        <taxon>Flavobacteriales</taxon>
        <taxon>Flavobacteriaceae</taxon>
    </lineage>
</organism>